<evidence type="ECO:0000313" key="2">
    <source>
        <dbReference type="Proteomes" id="UP000254304"/>
    </source>
</evidence>
<reference evidence="1 2" key="1">
    <citation type="submission" date="2018-06" db="EMBL/GenBank/DDBJ databases">
        <authorList>
            <consortium name="Pathogen Informatics"/>
            <person name="Doyle S."/>
        </authorList>
    </citation>
    <scope>NUCLEOTIDE SEQUENCE [LARGE SCALE GENOMIC DNA]</scope>
    <source>
        <strain evidence="1 2">NCTC12157</strain>
    </source>
</reference>
<protein>
    <submittedName>
        <fullName evidence="1">Uncharacterized protein</fullName>
    </submittedName>
</protein>
<name>A0A377NDF8_9GAMM</name>
<evidence type="ECO:0000313" key="1">
    <source>
        <dbReference type="EMBL" id="STQ45571.1"/>
    </source>
</evidence>
<accession>A0A377NDF8</accession>
<dbReference type="AlphaFoldDB" id="A0A377NDF8"/>
<sequence length="42" mass="4888">MSRLIDGEYKVKIILNKKGMTFEEDTNDIIEKKNGEVNFLVN</sequence>
<organism evidence="1 2">
    <name type="scientific">Ewingella americana</name>
    <dbReference type="NCBI Taxonomy" id="41202"/>
    <lineage>
        <taxon>Bacteria</taxon>
        <taxon>Pseudomonadati</taxon>
        <taxon>Pseudomonadota</taxon>
        <taxon>Gammaproteobacteria</taxon>
        <taxon>Enterobacterales</taxon>
        <taxon>Yersiniaceae</taxon>
        <taxon>Ewingella</taxon>
    </lineage>
</organism>
<dbReference type="EMBL" id="UGGO01000001">
    <property type="protein sequence ID" value="STQ45571.1"/>
    <property type="molecule type" value="Genomic_DNA"/>
</dbReference>
<gene>
    <name evidence="1" type="ORF">NCTC12157_03308</name>
</gene>
<dbReference type="Proteomes" id="UP000254304">
    <property type="component" value="Unassembled WGS sequence"/>
</dbReference>
<proteinExistence type="predicted"/>